<gene>
    <name evidence="1" type="ORF">PROFUN_02653</name>
</gene>
<dbReference type="InParanoid" id="A0A2P6NVG1"/>
<reference evidence="1 2" key="1">
    <citation type="journal article" date="2018" name="Genome Biol. Evol.">
        <title>Multiple Roots of Fruiting Body Formation in Amoebozoa.</title>
        <authorList>
            <person name="Hillmann F."/>
            <person name="Forbes G."/>
            <person name="Novohradska S."/>
            <person name="Ferling I."/>
            <person name="Riege K."/>
            <person name="Groth M."/>
            <person name="Westermann M."/>
            <person name="Marz M."/>
            <person name="Spaller T."/>
            <person name="Winckler T."/>
            <person name="Schaap P."/>
            <person name="Glockner G."/>
        </authorList>
    </citation>
    <scope>NUCLEOTIDE SEQUENCE [LARGE SCALE GENOMIC DNA]</scope>
    <source>
        <strain evidence="1 2">Jena</strain>
    </source>
</reference>
<dbReference type="OrthoDB" id="9999611at2759"/>
<name>A0A2P6NVG1_9EUKA</name>
<proteinExistence type="predicted"/>
<dbReference type="EMBL" id="MDYQ01000016">
    <property type="protein sequence ID" value="PRP87916.1"/>
    <property type="molecule type" value="Genomic_DNA"/>
</dbReference>
<comment type="caution">
    <text evidence="1">The sequence shown here is derived from an EMBL/GenBank/DDBJ whole genome shotgun (WGS) entry which is preliminary data.</text>
</comment>
<accession>A0A2P6NVG1</accession>
<protein>
    <submittedName>
        <fullName evidence="1">Uncharacterized protein</fullName>
    </submittedName>
</protein>
<dbReference type="Proteomes" id="UP000241769">
    <property type="component" value="Unassembled WGS sequence"/>
</dbReference>
<evidence type="ECO:0000313" key="2">
    <source>
        <dbReference type="Proteomes" id="UP000241769"/>
    </source>
</evidence>
<organism evidence="1 2">
    <name type="scientific">Planoprotostelium fungivorum</name>
    <dbReference type="NCBI Taxonomy" id="1890364"/>
    <lineage>
        <taxon>Eukaryota</taxon>
        <taxon>Amoebozoa</taxon>
        <taxon>Evosea</taxon>
        <taxon>Variosea</taxon>
        <taxon>Cavosteliida</taxon>
        <taxon>Cavosteliaceae</taxon>
        <taxon>Planoprotostelium</taxon>
    </lineage>
</organism>
<sequence length="120" mass="12681">MHEDFTKSRLTYSNALFFSTCKYHEHNTNTNNMSDNSNSTGLIGGHVQYAKGAAEAAIGSVTGSAAWSESGEKDKSQAIDAMKAANQGPKNEGLISGETEAKLGSAFGCEGMVENGKQKQ</sequence>
<evidence type="ECO:0000313" key="1">
    <source>
        <dbReference type="EMBL" id="PRP87916.1"/>
    </source>
</evidence>
<keyword evidence="2" id="KW-1185">Reference proteome</keyword>
<dbReference type="AlphaFoldDB" id="A0A2P6NVG1"/>